<evidence type="ECO:0000313" key="2">
    <source>
        <dbReference type="EMBL" id="KAA0199323.1"/>
    </source>
</evidence>
<reference evidence="2" key="1">
    <citation type="submission" date="2019-05" db="EMBL/GenBank/DDBJ databases">
        <title>Annotation for the trematode Fasciolopsis buski.</title>
        <authorList>
            <person name="Choi Y.-J."/>
        </authorList>
    </citation>
    <scope>NUCLEOTIDE SEQUENCE</scope>
    <source>
        <strain evidence="2">HT</strain>
        <tissue evidence="2">Whole worm</tissue>
    </source>
</reference>
<feature type="coiled-coil region" evidence="1">
    <location>
        <begin position="218"/>
        <end position="245"/>
    </location>
</feature>
<dbReference type="EMBL" id="LUCM01001180">
    <property type="protein sequence ID" value="KAA0199323.1"/>
    <property type="molecule type" value="Genomic_DNA"/>
</dbReference>
<keyword evidence="1" id="KW-0175">Coiled coil</keyword>
<evidence type="ECO:0000313" key="3">
    <source>
        <dbReference type="Proteomes" id="UP000728185"/>
    </source>
</evidence>
<dbReference type="Proteomes" id="UP000728185">
    <property type="component" value="Unassembled WGS sequence"/>
</dbReference>
<accession>A0A8E0S904</accession>
<dbReference type="PANTHER" id="PTHR21468:SF1">
    <property type="entry name" value="COILED-COIL DOMAIN-CONTAINING PROTEIN 83"/>
    <property type="match status" value="1"/>
</dbReference>
<proteinExistence type="predicted"/>
<dbReference type="AlphaFoldDB" id="A0A8E0S904"/>
<dbReference type="PANTHER" id="PTHR21468">
    <property type="entry name" value="HSD9"/>
    <property type="match status" value="1"/>
</dbReference>
<keyword evidence="3" id="KW-1185">Reference proteome</keyword>
<feature type="coiled-coil region" evidence="1">
    <location>
        <begin position="47"/>
        <end position="74"/>
    </location>
</feature>
<dbReference type="InterPro" id="IPR026702">
    <property type="entry name" value="CCDC83"/>
</dbReference>
<comment type="caution">
    <text evidence="2">The sequence shown here is derived from an EMBL/GenBank/DDBJ whole genome shotgun (WGS) entry which is preliminary data.</text>
</comment>
<gene>
    <name evidence="2" type="ORF">FBUS_06564</name>
</gene>
<organism evidence="2 3">
    <name type="scientific">Fasciolopsis buskii</name>
    <dbReference type="NCBI Taxonomy" id="27845"/>
    <lineage>
        <taxon>Eukaryota</taxon>
        <taxon>Metazoa</taxon>
        <taxon>Spiralia</taxon>
        <taxon>Lophotrochozoa</taxon>
        <taxon>Platyhelminthes</taxon>
        <taxon>Trematoda</taxon>
        <taxon>Digenea</taxon>
        <taxon>Plagiorchiida</taxon>
        <taxon>Echinostomata</taxon>
        <taxon>Echinostomatoidea</taxon>
        <taxon>Fasciolidae</taxon>
        <taxon>Fasciolopsis</taxon>
    </lineage>
</organism>
<sequence length="395" mass="46060">MPPKKKAGKEITKKSKRDVQRLTSNEMLLDYRIGLTRSTLTELGFKKAVLTEEIARKEAKLRELSDQSEHDLNETMDKWREFKAAESNDISSTEVVEFMHSNWKVKEDKQNGLRSIENEIERTRVSEQETREQVERWKYFENKTLPSNNEFIGTLRQEISSMKDRYDSFVENINQSFTMNKSKYVDKFLSRLETIRKDLADKAIRKLETHQWEVAEQEEWLRKELDILKERQEELSQKVAQIEKMNIAICDKHAHKNLNSILWPKKIPANFPETDSYLHHSRVLDLDLSEYFNKLELSSGKSLVSGVNVTDLDKEIIPIAVSAGKRQHISKPQIFNFEVTSRSRKDTLLSQKVDSLLKDLTDSSRWNKLMAIRSEEFQLLQVHGLSPCPASSTAI</sequence>
<dbReference type="OrthoDB" id="6275489at2759"/>
<name>A0A8E0S904_9TREM</name>
<protein>
    <submittedName>
        <fullName evidence="2">Uncharacterized protein</fullName>
    </submittedName>
</protein>
<evidence type="ECO:0000256" key="1">
    <source>
        <dbReference type="SAM" id="Coils"/>
    </source>
</evidence>